<comment type="caution">
    <text evidence="1">The sequence shown here is derived from an EMBL/GenBank/DDBJ whole genome shotgun (WGS) entry which is preliminary data.</text>
</comment>
<organism evidence="1 2">
    <name type="scientific">Priestia megaterium</name>
    <name type="common">Bacillus megaterium</name>
    <dbReference type="NCBI Taxonomy" id="1404"/>
    <lineage>
        <taxon>Bacteria</taxon>
        <taxon>Bacillati</taxon>
        <taxon>Bacillota</taxon>
        <taxon>Bacilli</taxon>
        <taxon>Bacillales</taxon>
        <taxon>Bacillaceae</taxon>
        <taxon>Priestia</taxon>
    </lineage>
</organism>
<evidence type="ECO:0000313" key="1">
    <source>
        <dbReference type="EMBL" id="GMG76932.1"/>
    </source>
</evidence>
<dbReference type="RefSeq" id="WP_310876665.1">
    <property type="nucleotide sequence ID" value="NZ_BSYK01000004.1"/>
</dbReference>
<gene>
    <name evidence="1" type="ORF">ShirakiTB12_54010</name>
</gene>
<accession>A0AAX6BT38</accession>
<dbReference type="AlphaFoldDB" id="A0AAX6BT38"/>
<reference evidence="1" key="1">
    <citation type="journal article" date="2024" name="Appl Microbiol">
        <title>Effect of kuratsuki Bacillus and Priestia on Taste of Sake.</title>
        <authorList>
            <person name="Kobayashi K."/>
            <person name="Nishida H."/>
        </authorList>
    </citation>
    <scope>NUCLEOTIDE SEQUENCE</scope>
    <source>
        <strain evidence="1">B-12</strain>
    </source>
</reference>
<evidence type="ECO:0000313" key="2">
    <source>
        <dbReference type="Proteomes" id="UP001165240"/>
    </source>
</evidence>
<dbReference type="Proteomes" id="UP001165240">
    <property type="component" value="Unassembled WGS sequence"/>
</dbReference>
<protein>
    <submittedName>
        <fullName evidence="1">Uncharacterized protein</fullName>
    </submittedName>
</protein>
<dbReference type="EMBL" id="BSYK01000004">
    <property type="protein sequence ID" value="GMG76932.1"/>
    <property type="molecule type" value="Genomic_DNA"/>
</dbReference>
<sequence length="239" mass="27959">MRHNSTGISEQVKRNIEAITEAIIMKMLQKRKLQPVNEVEEKIKDKFDLDSKSAKQYVNTTLDKLKNQKRLEYFPQGQYPMIVPKREMIIHPEHENKNEMQHKDFFKLEEPVFAPANLYPVPLDSERIVFTVADSEIVAKQSVENVEFDNRYLLTSDIVEMNVYETERGTFFVGHQVIDSHADDTKFVIEQLSQEVENPELAFGVLDTFNTVLDHRIEKEIEEILDVEFTVLEDEVELN</sequence>
<proteinExistence type="predicted"/>
<name>A0AAX6BT38_PRIMG</name>